<dbReference type="EMBL" id="BSNE01000020">
    <property type="protein sequence ID" value="GLQ04368.1"/>
    <property type="molecule type" value="Genomic_DNA"/>
</dbReference>
<dbReference type="SUPFAM" id="SSF82693">
    <property type="entry name" value="Multidrug efflux transporter AcrB pore domain, PN1, PN2, PC1 and PC2 subdomains"/>
    <property type="match status" value="2"/>
</dbReference>
<dbReference type="InterPro" id="IPR027463">
    <property type="entry name" value="AcrB_DN_DC_subdom"/>
</dbReference>
<dbReference type="RefSeq" id="WP_096039089.1">
    <property type="nucleotide sequence ID" value="NZ_BJXY01000015.1"/>
</dbReference>
<feature type="transmembrane region" description="Helical" evidence="1">
    <location>
        <begin position="12"/>
        <end position="29"/>
    </location>
</feature>
<keyword evidence="1" id="KW-0472">Membrane</keyword>
<dbReference type="Gene3D" id="3.30.70.1320">
    <property type="entry name" value="Multidrug efflux transporter AcrB pore domain like"/>
    <property type="match status" value="1"/>
</dbReference>
<dbReference type="PRINTS" id="PR00702">
    <property type="entry name" value="ACRIFLAVINRP"/>
</dbReference>
<dbReference type="Gene3D" id="3.30.2090.10">
    <property type="entry name" value="Multidrug efflux transporter AcrB TolC docking domain, DN and DC subdomains"/>
    <property type="match status" value="2"/>
</dbReference>
<gene>
    <name evidence="2" type="ORF">GCM10007914_32490</name>
</gene>
<comment type="caution">
    <text evidence="2">The sequence shown here is derived from an EMBL/GenBank/DDBJ whole genome shotgun (WGS) entry which is preliminary data.</text>
</comment>
<reference evidence="2" key="2">
    <citation type="submission" date="2023-01" db="EMBL/GenBank/DDBJ databases">
        <title>Draft genome sequence of Pseudoalteromonas tetraodonis strain NBRC 103034.</title>
        <authorList>
            <person name="Sun Q."/>
            <person name="Mori K."/>
        </authorList>
    </citation>
    <scope>NUCLEOTIDE SEQUENCE</scope>
    <source>
        <strain evidence="2">NBRC 103034</strain>
    </source>
</reference>
<dbReference type="Gene3D" id="3.30.70.1430">
    <property type="entry name" value="Multidrug efflux transporter AcrB pore domain"/>
    <property type="match status" value="2"/>
</dbReference>
<name>A0AA37W6A7_9GAMM</name>
<organism evidence="2 3">
    <name type="scientific">Pseudoalteromonas tetraodonis GFC</name>
    <dbReference type="NCBI Taxonomy" id="1315271"/>
    <lineage>
        <taxon>Bacteria</taxon>
        <taxon>Pseudomonadati</taxon>
        <taxon>Pseudomonadota</taxon>
        <taxon>Gammaproteobacteria</taxon>
        <taxon>Alteromonadales</taxon>
        <taxon>Pseudoalteromonadaceae</taxon>
        <taxon>Pseudoalteromonas</taxon>
    </lineage>
</organism>
<dbReference type="GO" id="GO:0042910">
    <property type="term" value="F:xenobiotic transmembrane transporter activity"/>
    <property type="evidence" value="ECO:0007669"/>
    <property type="project" value="TreeGrafter"/>
</dbReference>
<feature type="transmembrane region" description="Helical" evidence="1">
    <location>
        <begin position="910"/>
        <end position="931"/>
    </location>
</feature>
<keyword evidence="1" id="KW-0812">Transmembrane</keyword>
<feature type="transmembrane region" description="Helical" evidence="1">
    <location>
        <begin position="959"/>
        <end position="979"/>
    </location>
</feature>
<feature type="transmembrane region" description="Helical" evidence="1">
    <location>
        <begin position="857"/>
        <end position="877"/>
    </location>
</feature>
<protein>
    <submittedName>
        <fullName evidence="2">Multidrug transporter AcrB</fullName>
    </submittedName>
</protein>
<feature type="transmembrane region" description="Helical" evidence="1">
    <location>
        <begin position="884"/>
        <end position="904"/>
    </location>
</feature>
<dbReference type="SUPFAM" id="SSF82866">
    <property type="entry name" value="Multidrug efflux transporter AcrB transmembrane domain"/>
    <property type="match status" value="2"/>
</dbReference>
<dbReference type="SUPFAM" id="SSF82714">
    <property type="entry name" value="Multidrug efflux transporter AcrB TolC docking domain, DN and DC subdomains"/>
    <property type="match status" value="2"/>
</dbReference>
<dbReference type="Proteomes" id="UP001161408">
    <property type="component" value="Unassembled WGS sequence"/>
</dbReference>
<dbReference type="Gene3D" id="1.20.1640.10">
    <property type="entry name" value="Multidrug efflux transporter AcrB transmembrane domain"/>
    <property type="match status" value="2"/>
</dbReference>
<keyword evidence="1" id="KW-1133">Transmembrane helix</keyword>
<dbReference type="Pfam" id="PF00873">
    <property type="entry name" value="ACR_tran"/>
    <property type="match status" value="1"/>
</dbReference>
<evidence type="ECO:0000256" key="1">
    <source>
        <dbReference type="SAM" id="Phobius"/>
    </source>
</evidence>
<dbReference type="GO" id="GO:0005886">
    <property type="term" value="C:plasma membrane"/>
    <property type="evidence" value="ECO:0007669"/>
    <property type="project" value="TreeGrafter"/>
</dbReference>
<keyword evidence="3" id="KW-1185">Reference proteome</keyword>
<evidence type="ECO:0000313" key="2">
    <source>
        <dbReference type="EMBL" id="GLQ04368.1"/>
    </source>
</evidence>
<dbReference type="Gene3D" id="3.30.70.1440">
    <property type="entry name" value="Multidrug efflux transporter AcrB pore domain"/>
    <property type="match status" value="1"/>
</dbReference>
<feature type="transmembrane region" description="Helical" evidence="1">
    <location>
        <begin position="338"/>
        <end position="356"/>
    </location>
</feature>
<evidence type="ECO:0000313" key="3">
    <source>
        <dbReference type="Proteomes" id="UP001161408"/>
    </source>
</evidence>
<dbReference type="PANTHER" id="PTHR32063">
    <property type="match status" value="1"/>
</dbReference>
<proteinExistence type="predicted"/>
<feature type="transmembrane region" description="Helical" evidence="1">
    <location>
        <begin position="436"/>
        <end position="454"/>
    </location>
</feature>
<feature type="transmembrane region" description="Helical" evidence="1">
    <location>
        <begin position="363"/>
        <end position="380"/>
    </location>
</feature>
<dbReference type="PANTHER" id="PTHR32063:SF18">
    <property type="entry name" value="CATION EFFLUX SYSTEM PROTEIN"/>
    <property type="match status" value="1"/>
</dbReference>
<feature type="transmembrane region" description="Helical" evidence="1">
    <location>
        <begin position="525"/>
        <end position="545"/>
    </location>
</feature>
<feature type="transmembrane region" description="Helical" evidence="1">
    <location>
        <begin position="392"/>
        <end position="415"/>
    </location>
</feature>
<sequence length="1019" mass="111932">MDLAKWTINNKLISTILIILTLGFGFSSYKNMARFEDPEFIIRTAQVFVSYSGASPLEVAKEVTEPLERAIQELQEVDTISSTSSTGLSEIKVEIKSEFSPTKSELQVIWTKLRNKINDTRPTLPPGTGTPQVYDDFGDVYGLSYLITAEGYSPDELHAYAKTLQSDILQVDGVAKVAMTGVQQEGIFVEIAREELASLGVSINNIYGILDEQNAVLSAGNTQIGDQRIFIDPTGELNSVDTIKNLLVSASAKGKTIYLKDIANVYRGFQSPATKLVRYNSKPAISLGVASVLGANVVKVFDRVDDKVKQTENLRPLGISVHEFYHQGKVVQDSVDNFVVNVLVALVIVMVTLLLFMGLRSGIIIGAVLLLTIFATLATMDFSGIPMHRISLGALIIALGMMVDNAIVVTEGILVGTQQGRKKLDIASEVVKQTKWPLLGGTLVGIVAFAPIGLAPGDTAEFTGHLFWVILISLLYSWLFAITLTPLFCYCLFKEQDNDTSGSAKPNKLMALYQSVVVSALHHRWLSIAIVVATFSVSMWGFQFVKSGFFPASTTPQMVVDFWLPQGTDIEKTKKDMLKLEEFVKQQNGVEGIQTLIGGGGLRYMLIYGSESPNSSYGQILAKVDDYKKLDQLLPTVQNYIDDNFVDAQGKVWRFVMGPGGGSKIEATFKGPDPSVLRELAAKAKAILIDDGGALSIKDTWRQRISVIEPQYSAINAQRAGVTRKAVAEALQQNFSGQVVGQYREGEELIPIIVRAPQKERVDINDIGNIQVQSNITGETLPLAQVTNGFKTVWRDGILKREDREWTIKAQADPLPGELASELFNRVKPKIEAIELPQGYRLEWDGEYGQSKESNEMLASTIPLGFLAMVLIVIVLFNALKQPIIIWLVVPLALIGVVFGLVTTQIPLEFMGILGLLSLSGLLIKNAIVLVDQMDMEIRQGKPRYEAIIDSANSRVRPVMMGTLTTVLGVIPLYFDAFFQSMSVVLVFGLLFATLLTLIVIPVLYAIFMNVKTDEHIHS</sequence>
<feature type="transmembrane region" description="Helical" evidence="1">
    <location>
        <begin position="466"/>
        <end position="493"/>
    </location>
</feature>
<dbReference type="AlphaFoldDB" id="A0AA37W6A7"/>
<reference evidence="2" key="1">
    <citation type="journal article" date="2014" name="Int. J. Syst. Evol. Microbiol.">
        <title>Complete genome sequence of Corynebacterium casei LMG S-19264T (=DSM 44701T), isolated from a smear-ripened cheese.</title>
        <authorList>
            <consortium name="US DOE Joint Genome Institute (JGI-PGF)"/>
            <person name="Walter F."/>
            <person name="Albersmeier A."/>
            <person name="Kalinowski J."/>
            <person name="Ruckert C."/>
        </authorList>
    </citation>
    <scope>NUCLEOTIDE SEQUENCE</scope>
    <source>
        <strain evidence="2">NBRC 103034</strain>
    </source>
</reference>
<dbReference type="InterPro" id="IPR001036">
    <property type="entry name" value="Acrflvin-R"/>
</dbReference>
<feature type="transmembrane region" description="Helical" evidence="1">
    <location>
        <begin position="985"/>
        <end position="1008"/>
    </location>
</feature>
<accession>A0AA37W6A7</accession>